<dbReference type="Proteomes" id="UP000064893">
    <property type="component" value="Chromosome"/>
</dbReference>
<dbReference type="InterPro" id="IPR014729">
    <property type="entry name" value="Rossmann-like_a/b/a_fold"/>
</dbReference>
<keyword evidence="1" id="KW-0813">Transport</keyword>
<dbReference type="InterPro" id="IPR012255">
    <property type="entry name" value="ETF_b"/>
</dbReference>
<dbReference type="AlphaFoldDB" id="A0A0S2I1J4"/>
<gene>
    <name evidence="3" type="primary">etfB_2</name>
    <name evidence="3" type="ORF">L21SP5_02609</name>
</gene>
<dbReference type="SMART" id="SM00893">
    <property type="entry name" value="ETF"/>
    <property type="match status" value="1"/>
</dbReference>
<protein>
    <submittedName>
        <fullName evidence="3">Electron transfer flavoprotein small subunit</fullName>
    </submittedName>
</protein>
<dbReference type="KEGG" id="blq:L21SP5_02609"/>
<name>A0A0S2I1J4_9BACT</name>
<feature type="domain" description="Electron transfer flavoprotein alpha/beta-subunit N-terminal" evidence="2">
    <location>
        <begin position="23"/>
        <end position="213"/>
    </location>
</feature>
<accession>A0A0S2I1J4</accession>
<dbReference type="RefSeq" id="WP_057953624.1">
    <property type="nucleotide sequence ID" value="NZ_CP013118.1"/>
</dbReference>
<dbReference type="InterPro" id="IPR014730">
    <property type="entry name" value="ETF_a/b_N"/>
</dbReference>
<reference evidence="3 4" key="1">
    <citation type="submission" date="2015-11" db="EMBL/GenBank/DDBJ databases">
        <title>Description and complete genome sequence of a novel strain predominating in hypersaline microbial mats and representing a new family of the Bacteriodetes phylum.</title>
        <authorList>
            <person name="Spring S."/>
            <person name="Bunk B."/>
            <person name="Sproer C."/>
            <person name="Klenk H.-P."/>
        </authorList>
    </citation>
    <scope>NUCLEOTIDE SEQUENCE [LARGE SCALE GENOMIC DNA]</scope>
    <source>
        <strain evidence="3 4">L21-Spi-D4</strain>
    </source>
</reference>
<keyword evidence="1" id="KW-0249">Electron transport</keyword>
<evidence type="ECO:0000313" key="3">
    <source>
        <dbReference type="EMBL" id="ALO16232.1"/>
    </source>
</evidence>
<proteinExistence type="predicted"/>
<keyword evidence="4" id="KW-1185">Reference proteome</keyword>
<dbReference type="SUPFAM" id="SSF52402">
    <property type="entry name" value="Adenine nucleotide alpha hydrolases-like"/>
    <property type="match status" value="1"/>
</dbReference>
<dbReference type="EMBL" id="CP013118">
    <property type="protein sequence ID" value="ALO16232.1"/>
    <property type="molecule type" value="Genomic_DNA"/>
</dbReference>
<dbReference type="GO" id="GO:0009055">
    <property type="term" value="F:electron transfer activity"/>
    <property type="evidence" value="ECO:0007669"/>
    <property type="project" value="InterPro"/>
</dbReference>
<sequence>MNILVCISSVPETTTKIRFTDENKAFDTSEVKWIINPWDELALTRALELKEQYPDQVQEITVATVGGQWTEQVIRKALAIGADKGLRVDTEPKDAWQTASQLLPVVQNGNYDIVMAGIDSSDYNGMAVGNMLAEMAELPSIAAVSYLDLDGDKITVKREVAGGKETMEAKNPFVAIVQKGIAIEPKIAGMRGVMNARRKPLEVLEPVNAEAMTEFLSFELPEPKGDCIMIEPGNESELFDKLANEANAL</sequence>
<dbReference type="STRING" id="1307839.L21SP5_02609"/>
<organism evidence="3 4">
    <name type="scientific">Salinivirga cyanobacteriivorans</name>
    <dbReference type="NCBI Taxonomy" id="1307839"/>
    <lineage>
        <taxon>Bacteria</taxon>
        <taxon>Pseudomonadati</taxon>
        <taxon>Bacteroidota</taxon>
        <taxon>Bacteroidia</taxon>
        <taxon>Bacteroidales</taxon>
        <taxon>Salinivirgaceae</taxon>
        <taxon>Salinivirga</taxon>
    </lineage>
</organism>
<dbReference type="PANTHER" id="PTHR21294">
    <property type="entry name" value="ELECTRON TRANSFER FLAVOPROTEIN BETA-SUBUNIT"/>
    <property type="match status" value="1"/>
</dbReference>
<dbReference type="OrthoDB" id="9804960at2"/>
<evidence type="ECO:0000256" key="1">
    <source>
        <dbReference type="ARBA" id="ARBA00022982"/>
    </source>
</evidence>
<dbReference type="PIRSF" id="PIRSF000090">
    <property type="entry name" value="Beta-ETF"/>
    <property type="match status" value="1"/>
</dbReference>
<evidence type="ECO:0000313" key="4">
    <source>
        <dbReference type="Proteomes" id="UP000064893"/>
    </source>
</evidence>
<dbReference type="Pfam" id="PF01012">
    <property type="entry name" value="ETF"/>
    <property type="match status" value="1"/>
</dbReference>
<evidence type="ECO:0000259" key="2">
    <source>
        <dbReference type="SMART" id="SM00893"/>
    </source>
</evidence>
<dbReference type="PATRIC" id="fig|1307839.3.peg.2740"/>
<dbReference type="Gene3D" id="3.40.50.620">
    <property type="entry name" value="HUPs"/>
    <property type="match status" value="1"/>
</dbReference>